<keyword evidence="2" id="KW-1185">Reference proteome</keyword>
<proteinExistence type="predicted"/>
<comment type="caution">
    <text evidence="1">The sequence shown here is derived from an EMBL/GenBank/DDBJ whole genome shotgun (WGS) entry which is preliminary data.</text>
</comment>
<gene>
    <name evidence="1" type="ORF">HPB49_013394</name>
</gene>
<reference evidence="1" key="1">
    <citation type="submission" date="2020-05" db="EMBL/GenBank/DDBJ databases">
        <title>Large-scale comparative analyses of tick genomes elucidate their genetic diversity and vector capacities.</title>
        <authorList>
            <person name="Jia N."/>
            <person name="Wang J."/>
            <person name="Shi W."/>
            <person name="Du L."/>
            <person name="Sun Y."/>
            <person name="Zhan W."/>
            <person name="Jiang J."/>
            <person name="Wang Q."/>
            <person name="Zhang B."/>
            <person name="Ji P."/>
            <person name="Sakyi L.B."/>
            <person name="Cui X."/>
            <person name="Yuan T."/>
            <person name="Jiang B."/>
            <person name="Yang W."/>
            <person name="Lam T.T.-Y."/>
            <person name="Chang Q."/>
            <person name="Ding S."/>
            <person name="Wang X."/>
            <person name="Zhu J."/>
            <person name="Ruan X."/>
            <person name="Zhao L."/>
            <person name="Wei J."/>
            <person name="Que T."/>
            <person name="Du C."/>
            <person name="Cheng J."/>
            <person name="Dai P."/>
            <person name="Han X."/>
            <person name="Huang E."/>
            <person name="Gao Y."/>
            <person name="Liu J."/>
            <person name="Shao H."/>
            <person name="Ye R."/>
            <person name="Li L."/>
            <person name="Wei W."/>
            <person name="Wang X."/>
            <person name="Wang C."/>
            <person name="Yang T."/>
            <person name="Huo Q."/>
            <person name="Li W."/>
            <person name="Guo W."/>
            <person name="Chen H."/>
            <person name="Zhou L."/>
            <person name="Ni X."/>
            <person name="Tian J."/>
            <person name="Zhou Y."/>
            <person name="Sheng Y."/>
            <person name="Liu T."/>
            <person name="Pan Y."/>
            <person name="Xia L."/>
            <person name="Li J."/>
            <person name="Zhao F."/>
            <person name="Cao W."/>
        </authorList>
    </citation>
    <scope>NUCLEOTIDE SEQUENCE</scope>
    <source>
        <strain evidence="1">Dsil-2018</strain>
    </source>
</reference>
<evidence type="ECO:0000313" key="2">
    <source>
        <dbReference type="Proteomes" id="UP000821865"/>
    </source>
</evidence>
<dbReference type="EMBL" id="CM023477">
    <property type="protein sequence ID" value="KAH7937586.1"/>
    <property type="molecule type" value="Genomic_DNA"/>
</dbReference>
<accession>A0ACB8C9J4</accession>
<dbReference type="Proteomes" id="UP000821865">
    <property type="component" value="Chromosome 8"/>
</dbReference>
<evidence type="ECO:0000313" key="1">
    <source>
        <dbReference type="EMBL" id="KAH7937586.1"/>
    </source>
</evidence>
<organism evidence="1 2">
    <name type="scientific">Dermacentor silvarum</name>
    <name type="common">Tick</name>
    <dbReference type="NCBI Taxonomy" id="543639"/>
    <lineage>
        <taxon>Eukaryota</taxon>
        <taxon>Metazoa</taxon>
        <taxon>Ecdysozoa</taxon>
        <taxon>Arthropoda</taxon>
        <taxon>Chelicerata</taxon>
        <taxon>Arachnida</taxon>
        <taxon>Acari</taxon>
        <taxon>Parasitiformes</taxon>
        <taxon>Ixodida</taxon>
        <taxon>Ixodoidea</taxon>
        <taxon>Ixodidae</taxon>
        <taxon>Rhipicephalinae</taxon>
        <taxon>Dermacentor</taxon>
    </lineage>
</organism>
<name>A0ACB8C9J4_DERSI</name>
<sequence>MTARSWELAELSIFRYDPAANCIKVTVRDEEHAKRLAALTRLAEKMSGRVRTYEVIIERTPTQKVGNSRGVIKVRPGQTIEYIKDHLRCETATILEARLLGKTNMLLLTFNTESPPNRLVFDYEITRVHEYRPKVIACYNCHGLGHIAKYCPSDEVCKQCGRKHPQDNECDEELFCVACQKQGHISLNSACPSRAPKDIKKVVQNTEEGQRTVTWAEKVLAGTSTQPTLSAHYEQQIKELRKENQQLRAMLQQILARLPPEQRDTPPSPTPRQRESEMPADREKRTRSNSRVGRSISRKITANSRKPQYVGPAQTQQNQAPSVSKPLTAQDSAYAQMLSILRQERHTETQRLEKNLREESQTVTNAIQTQMKAIFTEIQRNIQKQHDEPKRRKPADER</sequence>
<protein>
    <submittedName>
        <fullName evidence="1">Uncharacterized protein</fullName>
    </submittedName>
</protein>